<protein>
    <recommendedName>
        <fullName evidence="3">Winged helix-turn helix domain-containing protein</fullName>
    </recommendedName>
</protein>
<sequence>MRGTYTGHHFLRAAGRTTAGLQCVFSSLSTISRVLHRRGWTRKKVTWPAAERNEDDRAMYQILIGQYYRPEQLVFCDESAVDGCSCRRGYVWARIES</sequence>
<keyword evidence="2" id="KW-1185">Reference proteome</keyword>
<gene>
    <name evidence="1" type="ORF">K435DRAFT_112962</name>
</gene>
<dbReference type="EMBL" id="ML179190">
    <property type="protein sequence ID" value="THU95856.1"/>
    <property type="molecule type" value="Genomic_DNA"/>
</dbReference>
<name>A0A4S8M1B5_DENBC</name>
<accession>A0A4S8M1B5</accession>
<evidence type="ECO:0008006" key="3">
    <source>
        <dbReference type="Google" id="ProtNLM"/>
    </source>
</evidence>
<dbReference type="OrthoDB" id="3203937at2759"/>
<dbReference type="AlphaFoldDB" id="A0A4S8M1B5"/>
<evidence type="ECO:0000313" key="1">
    <source>
        <dbReference type="EMBL" id="THU95856.1"/>
    </source>
</evidence>
<organism evidence="1 2">
    <name type="scientific">Dendrothele bispora (strain CBS 962.96)</name>
    <dbReference type="NCBI Taxonomy" id="1314807"/>
    <lineage>
        <taxon>Eukaryota</taxon>
        <taxon>Fungi</taxon>
        <taxon>Dikarya</taxon>
        <taxon>Basidiomycota</taxon>
        <taxon>Agaricomycotina</taxon>
        <taxon>Agaricomycetes</taxon>
        <taxon>Agaricomycetidae</taxon>
        <taxon>Agaricales</taxon>
        <taxon>Agaricales incertae sedis</taxon>
        <taxon>Dendrothele</taxon>
    </lineage>
</organism>
<dbReference type="Proteomes" id="UP000297245">
    <property type="component" value="Unassembled WGS sequence"/>
</dbReference>
<proteinExistence type="predicted"/>
<evidence type="ECO:0000313" key="2">
    <source>
        <dbReference type="Proteomes" id="UP000297245"/>
    </source>
</evidence>
<reference evidence="1 2" key="1">
    <citation type="journal article" date="2019" name="Nat. Ecol. Evol.">
        <title>Megaphylogeny resolves global patterns of mushroom evolution.</title>
        <authorList>
            <person name="Varga T."/>
            <person name="Krizsan K."/>
            <person name="Foldi C."/>
            <person name="Dima B."/>
            <person name="Sanchez-Garcia M."/>
            <person name="Sanchez-Ramirez S."/>
            <person name="Szollosi G.J."/>
            <person name="Szarkandi J.G."/>
            <person name="Papp V."/>
            <person name="Albert L."/>
            <person name="Andreopoulos W."/>
            <person name="Angelini C."/>
            <person name="Antonin V."/>
            <person name="Barry K.W."/>
            <person name="Bougher N.L."/>
            <person name="Buchanan P."/>
            <person name="Buyck B."/>
            <person name="Bense V."/>
            <person name="Catcheside P."/>
            <person name="Chovatia M."/>
            <person name="Cooper J."/>
            <person name="Damon W."/>
            <person name="Desjardin D."/>
            <person name="Finy P."/>
            <person name="Geml J."/>
            <person name="Haridas S."/>
            <person name="Hughes K."/>
            <person name="Justo A."/>
            <person name="Karasinski D."/>
            <person name="Kautmanova I."/>
            <person name="Kiss B."/>
            <person name="Kocsube S."/>
            <person name="Kotiranta H."/>
            <person name="LaButti K.M."/>
            <person name="Lechner B.E."/>
            <person name="Liimatainen K."/>
            <person name="Lipzen A."/>
            <person name="Lukacs Z."/>
            <person name="Mihaltcheva S."/>
            <person name="Morgado L.N."/>
            <person name="Niskanen T."/>
            <person name="Noordeloos M.E."/>
            <person name="Ohm R.A."/>
            <person name="Ortiz-Santana B."/>
            <person name="Ovrebo C."/>
            <person name="Racz N."/>
            <person name="Riley R."/>
            <person name="Savchenko A."/>
            <person name="Shiryaev A."/>
            <person name="Soop K."/>
            <person name="Spirin V."/>
            <person name="Szebenyi C."/>
            <person name="Tomsovsky M."/>
            <person name="Tulloss R.E."/>
            <person name="Uehling J."/>
            <person name="Grigoriev I.V."/>
            <person name="Vagvolgyi C."/>
            <person name="Papp T."/>
            <person name="Martin F.M."/>
            <person name="Miettinen O."/>
            <person name="Hibbett D.S."/>
            <person name="Nagy L.G."/>
        </authorList>
    </citation>
    <scope>NUCLEOTIDE SEQUENCE [LARGE SCALE GENOMIC DNA]</scope>
    <source>
        <strain evidence="1 2">CBS 962.96</strain>
    </source>
</reference>